<dbReference type="InterPro" id="IPR039650">
    <property type="entry name" value="HdrA-like"/>
</dbReference>
<keyword evidence="9" id="KW-1185">Reference proteome</keyword>
<dbReference type="Gene3D" id="2.60.40.10">
    <property type="entry name" value="Immunoglobulins"/>
    <property type="match status" value="1"/>
</dbReference>
<dbReference type="CDD" id="cd00146">
    <property type="entry name" value="PKD"/>
    <property type="match status" value="1"/>
</dbReference>
<dbReference type="InterPro" id="IPR035986">
    <property type="entry name" value="PKD_dom_sf"/>
</dbReference>
<evidence type="ECO:0000256" key="2">
    <source>
        <dbReference type="ARBA" id="ARBA00022723"/>
    </source>
</evidence>
<dbReference type="EMBL" id="LRRQ01000119">
    <property type="protein sequence ID" value="OAM88799.1"/>
    <property type="molecule type" value="Genomic_DNA"/>
</dbReference>
<keyword evidence="3" id="KW-0560">Oxidoreductase</keyword>
<dbReference type="Pfam" id="PF25275">
    <property type="entry name" value="Golvesin_C"/>
    <property type="match status" value="1"/>
</dbReference>
<accession>A0A178II43</accession>
<evidence type="ECO:0000313" key="9">
    <source>
        <dbReference type="Proteomes" id="UP000078486"/>
    </source>
</evidence>
<gene>
    <name evidence="8" type="ORF">AW736_17405</name>
</gene>
<dbReference type="GO" id="GO:0051539">
    <property type="term" value="F:4 iron, 4 sulfur cluster binding"/>
    <property type="evidence" value="ECO:0007669"/>
    <property type="project" value="UniProtKB-KW"/>
</dbReference>
<dbReference type="Pfam" id="PF00801">
    <property type="entry name" value="PKD"/>
    <property type="match status" value="1"/>
</dbReference>
<evidence type="ECO:0000259" key="7">
    <source>
        <dbReference type="PROSITE" id="PS50093"/>
    </source>
</evidence>
<evidence type="ECO:0000256" key="6">
    <source>
        <dbReference type="SAM" id="SignalP"/>
    </source>
</evidence>
<evidence type="ECO:0000256" key="5">
    <source>
        <dbReference type="ARBA" id="ARBA00023014"/>
    </source>
</evidence>
<dbReference type="STRING" id="1184151.AW736_17405"/>
<dbReference type="InterPro" id="IPR013783">
    <property type="entry name" value="Ig-like_fold"/>
</dbReference>
<dbReference type="Proteomes" id="UP000078486">
    <property type="component" value="Unassembled WGS sequence"/>
</dbReference>
<keyword evidence="6" id="KW-0732">Signal</keyword>
<dbReference type="SUPFAM" id="SSF49299">
    <property type="entry name" value="PKD domain"/>
    <property type="match status" value="1"/>
</dbReference>
<dbReference type="SUPFAM" id="SSF51905">
    <property type="entry name" value="FAD/NAD(P)-binding domain"/>
    <property type="match status" value="1"/>
</dbReference>
<protein>
    <recommendedName>
        <fullName evidence="7">PKD domain-containing protein</fullName>
    </recommendedName>
</protein>
<dbReference type="GO" id="GO:0046872">
    <property type="term" value="F:metal ion binding"/>
    <property type="evidence" value="ECO:0007669"/>
    <property type="project" value="UniProtKB-KW"/>
</dbReference>
<dbReference type="RefSeq" id="WP_068771554.1">
    <property type="nucleotide sequence ID" value="NZ_CP109796.1"/>
</dbReference>
<keyword evidence="1" id="KW-0004">4Fe-4S</keyword>
<feature type="domain" description="PKD" evidence="7">
    <location>
        <begin position="543"/>
        <end position="596"/>
    </location>
</feature>
<dbReference type="InterPro" id="IPR022409">
    <property type="entry name" value="PKD/Chitinase_dom"/>
</dbReference>
<feature type="chain" id="PRO_5008088876" description="PKD domain-containing protein" evidence="6">
    <location>
        <begin position="26"/>
        <end position="739"/>
    </location>
</feature>
<keyword evidence="5" id="KW-0411">Iron-sulfur</keyword>
<dbReference type="InterPro" id="IPR033803">
    <property type="entry name" value="CBD-like_Golvesin-Xly"/>
</dbReference>
<dbReference type="InterPro" id="IPR036188">
    <property type="entry name" value="FAD/NAD-bd_sf"/>
</dbReference>
<dbReference type="Gene3D" id="3.50.50.60">
    <property type="entry name" value="FAD/NAD(P)-binding domain"/>
    <property type="match status" value="1"/>
</dbReference>
<dbReference type="PANTHER" id="PTHR43498:SF1">
    <property type="entry name" value="COB--COM HETERODISULFIDE REDUCTASE IRON-SULFUR SUBUNIT A"/>
    <property type="match status" value="1"/>
</dbReference>
<dbReference type="OrthoDB" id="178250at2"/>
<dbReference type="AlphaFoldDB" id="A0A178II43"/>
<proteinExistence type="predicted"/>
<dbReference type="Pfam" id="PF12831">
    <property type="entry name" value="FAD_oxidored"/>
    <property type="match status" value="1"/>
</dbReference>
<name>A0A178II43_9BACT</name>
<comment type="caution">
    <text evidence="8">The sequence shown here is derived from an EMBL/GenBank/DDBJ whole genome shotgun (WGS) entry which is preliminary data.</text>
</comment>
<dbReference type="SMART" id="SM00089">
    <property type="entry name" value="PKD"/>
    <property type="match status" value="1"/>
</dbReference>
<evidence type="ECO:0000256" key="3">
    <source>
        <dbReference type="ARBA" id="ARBA00023002"/>
    </source>
</evidence>
<organism evidence="8 9">
    <name type="scientific">Termitidicoccus mucosus</name>
    <dbReference type="NCBI Taxonomy" id="1184151"/>
    <lineage>
        <taxon>Bacteria</taxon>
        <taxon>Pseudomonadati</taxon>
        <taxon>Verrucomicrobiota</taxon>
        <taxon>Opitutia</taxon>
        <taxon>Opitutales</taxon>
        <taxon>Opitutaceae</taxon>
        <taxon>Termitidicoccus</taxon>
    </lineage>
</organism>
<evidence type="ECO:0000313" key="8">
    <source>
        <dbReference type="EMBL" id="OAM88799.1"/>
    </source>
</evidence>
<dbReference type="InterPro" id="IPR000601">
    <property type="entry name" value="PKD_dom"/>
</dbReference>
<keyword evidence="2" id="KW-0479">Metal-binding</keyword>
<evidence type="ECO:0000256" key="4">
    <source>
        <dbReference type="ARBA" id="ARBA00023004"/>
    </source>
</evidence>
<sequence length="739" mass="81415">MKKLRLLSLFALPAMTIVAPGSASAAAQPAPAEKRCDIAVFGATPAGIMAAVSAARSGEKVILLEPSYLVGGMMSGGLTKTDIGRRETVGGLSFEFFARVKKYYAETYGPDSAQVKECKNGLFFEPSVADRIFSDMLREAGVTVLRKERLAPLATVTENNRIRSITTKHYETGAETTVRARVFIDATYEGDLMASAHVPYRVGREARVEYNESLAGRTHAPAQYRGAGDHRVQSYNIRSTLTNRDDIRVPVPKPRTYTPEPHRHFIDYVNKHNIRTFEELFHDAPLWGPVNGKSDPNKADYPGANYAYAEADYEMRAFIVGRVRDYWASMWWMLQNDPALPDEFKQSARKWGLPKDEFVESGNITPQIYVREARRMLGRHLLTQNDLERDRWKPDTICMGSYNIDSHDVSFVQTPGGLTKEGFLISGVDAYEIPYRSITPIAPDNLLVTCAVSATHIAYGSLRMEPVFMMIGQAAGFAARIARREAIAVQDVSIEKLQVALAGAGIPLKAPFRPVVAIVGPAGGRAVAGEPVQFAARGVHVRSPLSYYWNFDGSGEVQSTDPAPVFTFTTPKRYTVSLKAVDADGTHSLVEQQTVVIGEDVEPDASVTVEGAKLTGRWDRGFSRTMEGRGRVNHHAMDIDRNPKTATFAATLPRTGRYRVAFAFEQGPDCATAVPVKITHAGGADTVIVNERERGTPFAFRPLGEFRFEAGKPAEVFITTEGVSGRVTIDEVRWLWIGP</sequence>
<keyword evidence="4" id="KW-0408">Iron</keyword>
<dbReference type="PANTHER" id="PTHR43498">
    <property type="entry name" value="FERREDOXIN:COB-COM HETERODISULFIDE REDUCTASE SUBUNIT A"/>
    <property type="match status" value="1"/>
</dbReference>
<dbReference type="PROSITE" id="PS50093">
    <property type="entry name" value="PKD"/>
    <property type="match status" value="1"/>
</dbReference>
<reference evidence="8 9" key="1">
    <citation type="submission" date="2016-01" db="EMBL/GenBank/DDBJ databases">
        <title>High potential of lignocellulose degradation of a new Verrucomicrobia species.</title>
        <authorList>
            <person name="Wang Y."/>
            <person name="Shi Y."/>
            <person name="Qiu Z."/>
            <person name="Liu S."/>
            <person name="Yang H."/>
        </authorList>
    </citation>
    <scope>NUCLEOTIDE SEQUENCE [LARGE SCALE GENOMIC DNA]</scope>
    <source>
        <strain evidence="8 9">TSB47</strain>
    </source>
</reference>
<dbReference type="GO" id="GO:0016491">
    <property type="term" value="F:oxidoreductase activity"/>
    <property type="evidence" value="ECO:0007669"/>
    <property type="project" value="UniProtKB-KW"/>
</dbReference>
<evidence type="ECO:0000256" key="1">
    <source>
        <dbReference type="ARBA" id="ARBA00022485"/>
    </source>
</evidence>
<feature type="signal peptide" evidence="6">
    <location>
        <begin position="1"/>
        <end position="25"/>
    </location>
</feature>